<protein>
    <recommendedName>
        <fullName evidence="4">Ribosome recycling factor domain-containing protein</fullName>
    </recommendedName>
</protein>
<evidence type="ECO:0000256" key="3">
    <source>
        <dbReference type="SAM" id="Coils"/>
    </source>
</evidence>
<dbReference type="Gene3D" id="3.30.1360.40">
    <property type="match status" value="1"/>
</dbReference>
<proteinExistence type="inferred from homology"/>
<dbReference type="InterPro" id="IPR023584">
    <property type="entry name" value="Ribosome_recyc_fac_dom"/>
</dbReference>
<accession>A0A1G2LUL2</accession>
<gene>
    <name evidence="5" type="ORF">A3A10_01900</name>
</gene>
<evidence type="ECO:0000256" key="1">
    <source>
        <dbReference type="ARBA" id="ARBA00005912"/>
    </source>
</evidence>
<keyword evidence="2" id="KW-0648">Protein biosynthesis</keyword>
<dbReference type="EMBL" id="MHRA01000024">
    <property type="protein sequence ID" value="OHA15330.1"/>
    <property type="molecule type" value="Genomic_DNA"/>
</dbReference>
<sequence length="184" mass="21350">MPYDLAGLKKKFSETKEWFKKELSLLSTGRASPALLDNISVNCYGAKTPIRHIAAISTEDARTLRVKPWDISMISQIEQEIRASGSWFSPVAEKDSLRIIFPELTEEKRKSLVKILNGKLEESRVKLRKLRDEWWGDIQIKEREGAIREDEKFRLKNELQKMVDETNKELEEMADAKQKEVGEK</sequence>
<dbReference type="Pfam" id="PF01765">
    <property type="entry name" value="RRF"/>
    <property type="match status" value="1"/>
</dbReference>
<dbReference type="FunFam" id="3.30.1360.40:FF:000001">
    <property type="entry name" value="Ribosome-recycling factor"/>
    <property type="match status" value="1"/>
</dbReference>
<feature type="domain" description="Ribosome recycling factor" evidence="4">
    <location>
        <begin position="19"/>
        <end position="181"/>
    </location>
</feature>
<dbReference type="PANTHER" id="PTHR20982:SF3">
    <property type="entry name" value="MITOCHONDRIAL RIBOSOME RECYCLING FACTOR PSEUDO 1"/>
    <property type="match status" value="1"/>
</dbReference>
<dbReference type="SUPFAM" id="SSF55194">
    <property type="entry name" value="Ribosome recycling factor, RRF"/>
    <property type="match status" value="1"/>
</dbReference>
<keyword evidence="3" id="KW-0175">Coiled coil</keyword>
<feature type="coiled-coil region" evidence="3">
    <location>
        <begin position="113"/>
        <end position="183"/>
    </location>
</feature>
<evidence type="ECO:0000256" key="2">
    <source>
        <dbReference type="ARBA" id="ARBA00022917"/>
    </source>
</evidence>
<reference evidence="5 6" key="1">
    <citation type="journal article" date="2016" name="Nat. Commun.">
        <title>Thousands of microbial genomes shed light on interconnected biogeochemical processes in an aquifer system.</title>
        <authorList>
            <person name="Anantharaman K."/>
            <person name="Brown C.T."/>
            <person name="Hug L.A."/>
            <person name="Sharon I."/>
            <person name="Castelle C.J."/>
            <person name="Probst A.J."/>
            <person name="Thomas B.C."/>
            <person name="Singh A."/>
            <person name="Wilkins M.J."/>
            <person name="Karaoz U."/>
            <person name="Brodie E.L."/>
            <person name="Williams K.H."/>
            <person name="Hubbard S.S."/>
            <person name="Banfield J.F."/>
        </authorList>
    </citation>
    <scope>NUCLEOTIDE SEQUENCE [LARGE SCALE GENOMIC DNA]</scope>
</reference>
<dbReference type="GO" id="GO:0043023">
    <property type="term" value="F:ribosomal large subunit binding"/>
    <property type="evidence" value="ECO:0007669"/>
    <property type="project" value="TreeGrafter"/>
</dbReference>
<evidence type="ECO:0000259" key="4">
    <source>
        <dbReference type="Pfam" id="PF01765"/>
    </source>
</evidence>
<dbReference type="PANTHER" id="PTHR20982">
    <property type="entry name" value="RIBOSOME RECYCLING FACTOR"/>
    <property type="match status" value="1"/>
</dbReference>
<dbReference type="InterPro" id="IPR002661">
    <property type="entry name" value="Ribosome_recyc_fac"/>
</dbReference>
<name>A0A1G2LUL2_9BACT</name>
<dbReference type="GO" id="GO:0006412">
    <property type="term" value="P:translation"/>
    <property type="evidence" value="ECO:0007669"/>
    <property type="project" value="UniProtKB-KW"/>
</dbReference>
<dbReference type="Gene3D" id="1.10.132.20">
    <property type="entry name" value="Ribosome-recycling factor"/>
    <property type="match status" value="1"/>
</dbReference>
<dbReference type="AlphaFoldDB" id="A0A1G2LUL2"/>
<evidence type="ECO:0000313" key="5">
    <source>
        <dbReference type="EMBL" id="OHA15330.1"/>
    </source>
</evidence>
<comment type="similarity">
    <text evidence="1">Belongs to the RRF family.</text>
</comment>
<dbReference type="InterPro" id="IPR036191">
    <property type="entry name" value="RRF_sf"/>
</dbReference>
<organism evidence="5 6">
    <name type="scientific">Candidatus Tagabacteria bacterium RIFCSPLOWO2_01_FULL_42_9</name>
    <dbReference type="NCBI Taxonomy" id="1802296"/>
    <lineage>
        <taxon>Bacteria</taxon>
        <taxon>Candidatus Tagaibacteriota</taxon>
    </lineage>
</organism>
<comment type="caution">
    <text evidence="5">The sequence shown here is derived from an EMBL/GenBank/DDBJ whole genome shotgun (WGS) entry which is preliminary data.</text>
</comment>
<dbReference type="Proteomes" id="UP000178116">
    <property type="component" value="Unassembled WGS sequence"/>
</dbReference>
<evidence type="ECO:0000313" key="6">
    <source>
        <dbReference type="Proteomes" id="UP000178116"/>
    </source>
</evidence>